<dbReference type="Gene3D" id="2.70.98.10">
    <property type="match status" value="1"/>
</dbReference>
<evidence type="ECO:0000256" key="10">
    <source>
        <dbReference type="ARBA" id="ARBA00023235"/>
    </source>
</evidence>
<proteinExistence type="inferred from homology"/>
<dbReference type="GO" id="GO:0005737">
    <property type="term" value="C:cytoplasm"/>
    <property type="evidence" value="ECO:0007669"/>
    <property type="project" value="UniProtKB-SubCell"/>
</dbReference>
<comment type="catalytic activity">
    <reaction evidence="2">
        <text>alpha-D-galactose = beta-D-galactose</text>
        <dbReference type="Rhea" id="RHEA:28675"/>
        <dbReference type="ChEBI" id="CHEBI:27667"/>
        <dbReference type="ChEBI" id="CHEBI:28061"/>
        <dbReference type="EC" id="5.1.3.3"/>
    </reaction>
    <physiologicalReaction direction="right-to-left" evidence="2">
        <dbReference type="Rhea" id="RHEA:28677"/>
    </physiologicalReaction>
</comment>
<evidence type="ECO:0000256" key="13">
    <source>
        <dbReference type="PIRNR" id="PIRNR005096"/>
    </source>
</evidence>
<keyword evidence="11 13" id="KW-0119">Carbohydrate metabolism</keyword>
<evidence type="ECO:0000256" key="12">
    <source>
        <dbReference type="ARBA" id="ARBA00045743"/>
    </source>
</evidence>
<accession>A0AAD9VK37</accession>
<dbReference type="GO" id="GO:0030246">
    <property type="term" value="F:carbohydrate binding"/>
    <property type="evidence" value="ECO:0007669"/>
    <property type="project" value="InterPro"/>
</dbReference>
<evidence type="ECO:0000256" key="2">
    <source>
        <dbReference type="ARBA" id="ARBA00001712"/>
    </source>
</evidence>
<dbReference type="AlphaFoldDB" id="A0AAD9VK37"/>
<dbReference type="GO" id="GO:0033499">
    <property type="term" value="P:galactose catabolic process via UDP-galactose, Leloir pathway"/>
    <property type="evidence" value="ECO:0007669"/>
    <property type="project" value="TreeGrafter"/>
</dbReference>
<dbReference type="InterPro" id="IPR018052">
    <property type="entry name" value="Ald1_epimerase_CS"/>
</dbReference>
<evidence type="ECO:0000256" key="3">
    <source>
        <dbReference type="ARBA" id="ARBA00004496"/>
    </source>
</evidence>
<reference evidence="18" key="2">
    <citation type="journal article" date="2023" name="Commun. Biol.">
        <title>Intrasexual cuticular hydrocarbon dimorphism in a wasp sheds light on hydrocarbon biosynthesis genes in Hymenoptera.</title>
        <authorList>
            <person name="Moris V.C."/>
            <person name="Podsiadlowski L."/>
            <person name="Martin S."/>
            <person name="Oeyen J.P."/>
            <person name="Donath A."/>
            <person name="Petersen M."/>
            <person name="Wilbrandt J."/>
            <person name="Misof B."/>
            <person name="Liedtke D."/>
            <person name="Thamm M."/>
            <person name="Scheiner R."/>
            <person name="Schmitt T."/>
            <person name="Niehuis O."/>
        </authorList>
    </citation>
    <scope>NUCLEOTIDE SEQUENCE</scope>
    <source>
        <strain evidence="18">GBR_01_08_01A</strain>
    </source>
</reference>
<comment type="similarity">
    <text evidence="6 13">Belongs to the aldose epimerase family.</text>
</comment>
<gene>
    <name evidence="18" type="ORF">KPH14_005327</name>
</gene>
<dbReference type="InterPro" id="IPR008183">
    <property type="entry name" value="Aldose_1/G6P_1-epimerase"/>
</dbReference>
<keyword evidence="9" id="KW-0597">Phosphoprotein</keyword>
<dbReference type="SUPFAM" id="SSF74650">
    <property type="entry name" value="Galactose mutarotase-like"/>
    <property type="match status" value="1"/>
</dbReference>
<sequence length="376" mass="41275">MSTKRPIAFLVPLLIAFAMAECKDSTITVQDWGSANGQAVQKFTLKNEAGQEVDIITYGATITGIRTPDNHGKIEDVVLGFDDIAGYLSSDNPYFGATVGRVANRIAKGRFTVDGVEYQVSQNIGENSLHGGTKGWSFKVWNATIENDSVVMTLLSEDGDEGYPGAVIASAAFRLLKDGELHIEMRSFTTKPTPINLTNHAYFNLAGHGTNAPELYNHSITLNADRWTVTDSNSIPTGEIRPVKDSIMDLRRPTVLGDVINKVPGGGYDYNFCLPEECSKTNENRFVAEVVHPTSGRYMEVYSNQPGVQLYTANFLPNMSDSTGILGKSGKKYFRHGALCLETQNYPDAINHANFPDSVLRPGQLWHYGAAWQTNH</sequence>
<keyword evidence="19" id="KW-1185">Reference proteome</keyword>
<evidence type="ECO:0000256" key="9">
    <source>
        <dbReference type="ARBA" id="ARBA00022553"/>
    </source>
</evidence>
<evidence type="ECO:0000313" key="19">
    <source>
        <dbReference type="Proteomes" id="UP001258017"/>
    </source>
</evidence>
<dbReference type="PANTHER" id="PTHR10091:SF0">
    <property type="entry name" value="GALACTOSE MUTAROTASE"/>
    <property type="match status" value="1"/>
</dbReference>
<protein>
    <recommendedName>
        <fullName evidence="13">Aldose 1-epimerase</fullName>
        <ecNumber evidence="13">5.1.3.3</ecNumber>
    </recommendedName>
</protein>
<dbReference type="GO" id="GO:0006006">
    <property type="term" value="P:glucose metabolic process"/>
    <property type="evidence" value="ECO:0007669"/>
    <property type="project" value="TreeGrafter"/>
</dbReference>
<dbReference type="InterPro" id="IPR047215">
    <property type="entry name" value="Galactose_mutarotase-like"/>
</dbReference>
<evidence type="ECO:0000256" key="8">
    <source>
        <dbReference type="ARBA" id="ARBA00022490"/>
    </source>
</evidence>
<keyword evidence="17" id="KW-0732">Signal</keyword>
<comment type="subunit">
    <text evidence="7">Monomer.</text>
</comment>
<dbReference type="PANTHER" id="PTHR10091">
    <property type="entry name" value="ALDOSE-1-EPIMERASE"/>
    <property type="match status" value="1"/>
</dbReference>
<evidence type="ECO:0000256" key="11">
    <source>
        <dbReference type="ARBA" id="ARBA00023277"/>
    </source>
</evidence>
<feature type="binding site" evidence="15">
    <location>
        <position position="269"/>
    </location>
    <ligand>
        <name>beta-D-galactose</name>
        <dbReference type="ChEBI" id="CHEBI:27667"/>
    </ligand>
</feature>
<evidence type="ECO:0000256" key="15">
    <source>
        <dbReference type="PIRSR" id="PIRSR005096-2"/>
    </source>
</evidence>
<feature type="binding site" evidence="16">
    <location>
        <begin position="200"/>
        <end position="202"/>
    </location>
    <ligand>
        <name>beta-D-galactose</name>
        <dbReference type="ChEBI" id="CHEBI:27667"/>
    </ligand>
</feature>
<dbReference type="EC" id="5.1.3.3" evidence="13"/>
<evidence type="ECO:0000256" key="6">
    <source>
        <dbReference type="ARBA" id="ARBA00006206"/>
    </source>
</evidence>
<name>A0AAD9VK37_9HYME</name>
<comment type="pathway">
    <text evidence="5 13">Carbohydrate metabolism; hexose metabolism.</text>
</comment>
<comment type="subcellular location">
    <subcellularLocation>
        <location evidence="3">Cytoplasm</location>
    </subcellularLocation>
</comment>
<dbReference type="NCBIfam" id="NF008277">
    <property type="entry name" value="PRK11055.1"/>
    <property type="match status" value="1"/>
</dbReference>
<dbReference type="Proteomes" id="UP001258017">
    <property type="component" value="Unassembled WGS sequence"/>
</dbReference>
<comment type="function">
    <text evidence="12">Mutarotase that catalyzes the interconversion of beta-D-galactose and alpha-D-galactose during galactose metabolism. Beta-D-galactose is metabolized in the liver into glucose 1-phosphate, the primary metabolic fuel, by the action of four enzymes that constitute the Leloir pathway: GALM, GALK1 (galactokinase), GALT (galactose-1-phosphate uridylyltransferase) and GALE (UDP-galactose-4'-epimerase). Involved in the maintenance of the equilibrium between the beta- and alpha-anomers of galactose, therefore ensuring a sufficient supply of the alpha-anomer for GALK1. Also active on D-glucose although shows a preference for galactose over glucose.</text>
</comment>
<comment type="pathway">
    <text evidence="4">Carbohydrate metabolism; galactose metabolism.</text>
</comment>
<dbReference type="PIRSF" id="PIRSF005096">
    <property type="entry name" value="GALM"/>
    <property type="match status" value="1"/>
</dbReference>
<evidence type="ECO:0000256" key="7">
    <source>
        <dbReference type="ARBA" id="ARBA00011245"/>
    </source>
</evidence>
<feature type="binding site" evidence="16">
    <location>
        <begin position="104"/>
        <end position="105"/>
    </location>
    <ligand>
        <name>beta-D-galactose</name>
        <dbReference type="ChEBI" id="CHEBI:27667"/>
    </ligand>
</feature>
<dbReference type="EMBL" id="JAIFRP010004405">
    <property type="protein sequence ID" value="KAK2576665.1"/>
    <property type="molecule type" value="Genomic_DNA"/>
</dbReference>
<organism evidence="18 19">
    <name type="scientific">Odynerus spinipes</name>
    <dbReference type="NCBI Taxonomy" id="1348599"/>
    <lineage>
        <taxon>Eukaryota</taxon>
        <taxon>Metazoa</taxon>
        <taxon>Ecdysozoa</taxon>
        <taxon>Arthropoda</taxon>
        <taxon>Hexapoda</taxon>
        <taxon>Insecta</taxon>
        <taxon>Pterygota</taxon>
        <taxon>Neoptera</taxon>
        <taxon>Endopterygota</taxon>
        <taxon>Hymenoptera</taxon>
        <taxon>Apocrita</taxon>
        <taxon>Aculeata</taxon>
        <taxon>Vespoidea</taxon>
        <taxon>Vespidae</taxon>
        <taxon>Eumeninae</taxon>
        <taxon>Odynerus</taxon>
    </lineage>
</organism>
<keyword evidence="10 13" id="KW-0413">Isomerase</keyword>
<feature type="chain" id="PRO_5042083497" description="Aldose 1-epimerase" evidence="17">
    <location>
        <begin position="23"/>
        <end position="376"/>
    </location>
</feature>
<evidence type="ECO:0000256" key="4">
    <source>
        <dbReference type="ARBA" id="ARBA00004947"/>
    </source>
</evidence>
<evidence type="ECO:0000313" key="18">
    <source>
        <dbReference type="EMBL" id="KAK2576665.1"/>
    </source>
</evidence>
<feature type="active site" description="Proton acceptor" evidence="14">
    <location>
        <position position="342"/>
    </location>
</feature>
<feature type="active site" description="Proton donor" evidence="14">
    <location>
        <position position="200"/>
    </location>
</feature>
<dbReference type="InterPro" id="IPR015443">
    <property type="entry name" value="Aldose_1-epimerase"/>
</dbReference>
<dbReference type="FunFam" id="2.70.98.10:FF:000003">
    <property type="entry name" value="Aldose 1-epimerase"/>
    <property type="match status" value="1"/>
</dbReference>
<evidence type="ECO:0000256" key="5">
    <source>
        <dbReference type="ARBA" id="ARBA00005028"/>
    </source>
</evidence>
<keyword evidence="8" id="KW-0963">Cytoplasm</keyword>
<dbReference type="Pfam" id="PF01263">
    <property type="entry name" value="Aldose_epim"/>
    <property type="match status" value="1"/>
</dbReference>
<reference evidence="18" key="1">
    <citation type="submission" date="2021-08" db="EMBL/GenBank/DDBJ databases">
        <authorList>
            <person name="Misof B."/>
            <person name="Oliver O."/>
            <person name="Podsiadlowski L."/>
            <person name="Donath A."/>
            <person name="Peters R."/>
            <person name="Mayer C."/>
            <person name="Rust J."/>
            <person name="Gunkel S."/>
            <person name="Lesny P."/>
            <person name="Martin S."/>
            <person name="Oeyen J.P."/>
            <person name="Petersen M."/>
            <person name="Panagiotis P."/>
            <person name="Wilbrandt J."/>
            <person name="Tanja T."/>
        </authorList>
    </citation>
    <scope>NUCLEOTIDE SEQUENCE</scope>
    <source>
        <strain evidence="18">GBR_01_08_01A</strain>
        <tissue evidence="18">Thorax + abdomen</tissue>
    </source>
</reference>
<comment type="catalytic activity">
    <reaction evidence="1 13">
        <text>alpha-D-glucose = beta-D-glucose</text>
        <dbReference type="Rhea" id="RHEA:10264"/>
        <dbReference type="ChEBI" id="CHEBI:15903"/>
        <dbReference type="ChEBI" id="CHEBI:17925"/>
        <dbReference type="EC" id="5.1.3.3"/>
    </reaction>
</comment>
<dbReference type="InterPro" id="IPR014718">
    <property type="entry name" value="GH-type_carb-bd"/>
</dbReference>
<dbReference type="CDD" id="cd09019">
    <property type="entry name" value="galactose_mutarotase_like"/>
    <property type="match status" value="1"/>
</dbReference>
<dbReference type="PROSITE" id="PS00545">
    <property type="entry name" value="ALDOSE_1_EPIMERASE"/>
    <property type="match status" value="1"/>
</dbReference>
<comment type="caution">
    <text evidence="18">The sequence shown here is derived from an EMBL/GenBank/DDBJ whole genome shotgun (WGS) entry which is preliminary data.</text>
</comment>
<evidence type="ECO:0000256" key="17">
    <source>
        <dbReference type="SAM" id="SignalP"/>
    </source>
</evidence>
<dbReference type="GO" id="GO:0004034">
    <property type="term" value="F:aldose 1-epimerase activity"/>
    <property type="evidence" value="ECO:0007669"/>
    <property type="project" value="UniProtKB-EC"/>
</dbReference>
<evidence type="ECO:0000256" key="16">
    <source>
        <dbReference type="PIRSR" id="PIRSR005096-3"/>
    </source>
</evidence>
<evidence type="ECO:0000256" key="14">
    <source>
        <dbReference type="PIRSR" id="PIRSR005096-1"/>
    </source>
</evidence>
<evidence type="ECO:0000256" key="1">
    <source>
        <dbReference type="ARBA" id="ARBA00001614"/>
    </source>
</evidence>
<dbReference type="InterPro" id="IPR011013">
    <property type="entry name" value="Gal_mutarotase_sf_dom"/>
</dbReference>
<feature type="signal peptide" evidence="17">
    <location>
        <begin position="1"/>
        <end position="22"/>
    </location>
</feature>